<keyword evidence="3" id="KW-1185">Reference proteome</keyword>
<comment type="caution">
    <text evidence="2">The sequence shown here is derived from an EMBL/GenBank/DDBJ whole genome shotgun (WGS) entry which is preliminary data.</text>
</comment>
<protein>
    <recommendedName>
        <fullName evidence="4">DUF5602 domain-containing protein</fullName>
    </recommendedName>
</protein>
<feature type="chain" id="PRO_5047337724" description="DUF5602 domain-containing protein" evidence="1">
    <location>
        <begin position="29"/>
        <end position="304"/>
    </location>
</feature>
<evidence type="ECO:0000313" key="2">
    <source>
        <dbReference type="EMBL" id="MDZ5459215.1"/>
    </source>
</evidence>
<proteinExistence type="predicted"/>
<evidence type="ECO:0000256" key="1">
    <source>
        <dbReference type="SAM" id="SignalP"/>
    </source>
</evidence>
<evidence type="ECO:0008006" key="4">
    <source>
        <dbReference type="Google" id="ProtNLM"/>
    </source>
</evidence>
<organism evidence="2 3">
    <name type="scientific">Azohydromonas lata</name>
    <dbReference type="NCBI Taxonomy" id="45677"/>
    <lineage>
        <taxon>Bacteria</taxon>
        <taxon>Pseudomonadati</taxon>
        <taxon>Pseudomonadota</taxon>
        <taxon>Betaproteobacteria</taxon>
        <taxon>Burkholderiales</taxon>
        <taxon>Sphaerotilaceae</taxon>
        <taxon>Azohydromonas</taxon>
    </lineage>
</organism>
<evidence type="ECO:0000313" key="3">
    <source>
        <dbReference type="Proteomes" id="UP001293718"/>
    </source>
</evidence>
<sequence length="304" mass="33964">MTHTTLQYTLASAAFALGLSLQTLPVQAQDNKADLDDAPTASASGSPLGPAVYGDKISLGAGHIRTFTRHYQDGTPYAIGVRFPGATLKQLPTEPNDGLNCWDLNADNRIDLHDECSGGHNRSLFFGKNNTPFQWISVDWEPHGHVPEDIYGARHFDFHFYMTGFVERNQIAVGPCMPGTINCAQHEVAVRPVAPQYLHPDFFNTNLAFSRMGNHWADRTSPEFHGQPFTQTFILGSYDSKITFYEPMVSLDYLLSKPNQCHPVKQPAKFQSAGYYPTEYCIRHNSATDVYTVSLQKFVRRTAN</sequence>
<keyword evidence="1" id="KW-0732">Signal</keyword>
<accession>A0ABU5IJY5</accession>
<reference evidence="2 3" key="1">
    <citation type="submission" date="2023-11" db="EMBL/GenBank/DDBJ databases">
        <title>Draft genome of Azohydromonas lata strain H1 (DSM1123), a polyhydroxyalkanoate producer.</title>
        <authorList>
            <person name="Traversa D."/>
            <person name="D'Addabbo P."/>
            <person name="Pazzani C."/>
            <person name="Manzari C."/>
            <person name="Chiara M."/>
            <person name="Scrascia M."/>
        </authorList>
    </citation>
    <scope>NUCLEOTIDE SEQUENCE [LARGE SCALE GENOMIC DNA]</scope>
    <source>
        <strain evidence="2 3">H1</strain>
    </source>
</reference>
<dbReference type="RefSeq" id="WP_322467013.1">
    <property type="nucleotide sequence ID" value="NZ_JAXOJX010000040.1"/>
</dbReference>
<gene>
    <name evidence="2" type="ORF">SM757_21790</name>
</gene>
<feature type="signal peptide" evidence="1">
    <location>
        <begin position="1"/>
        <end position="28"/>
    </location>
</feature>
<dbReference type="Proteomes" id="UP001293718">
    <property type="component" value="Unassembled WGS sequence"/>
</dbReference>
<dbReference type="EMBL" id="JAXOJX010000040">
    <property type="protein sequence ID" value="MDZ5459215.1"/>
    <property type="molecule type" value="Genomic_DNA"/>
</dbReference>
<name>A0ABU5IJY5_9BURK</name>